<reference evidence="1 2" key="1">
    <citation type="journal article" date="2020" name="Sci. Rep.">
        <title>A novel cyanobacterial geosmin producer, revising GeoA distribution and dispersion patterns in Bacteria.</title>
        <authorList>
            <person name="Churro C."/>
            <person name="Semedo-Aguiar A.P."/>
            <person name="Silva A.D."/>
            <person name="Pereira-Leal J.B."/>
            <person name="Leite R.B."/>
        </authorList>
    </citation>
    <scope>NUCLEOTIDE SEQUENCE [LARGE SCALE GENOMIC DNA]</scope>
    <source>
        <strain evidence="1 2">IPMA8</strain>
    </source>
</reference>
<gene>
    <name evidence="1" type="ORF">E5S67_01973</name>
</gene>
<dbReference type="EMBL" id="SRRZ01000028">
    <property type="protein sequence ID" value="NQE34249.1"/>
    <property type="molecule type" value="Genomic_DNA"/>
</dbReference>
<evidence type="ECO:0000313" key="2">
    <source>
        <dbReference type="Proteomes" id="UP000702425"/>
    </source>
</evidence>
<dbReference type="Proteomes" id="UP000702425">
    <property type="component" value="Unassembled WGS sequence"/>
</dbReference>
<keyword evidence="2" id="KW-1185">Reference proteome</keyword>
<comment type="caution">
    <text evidence="1">The sequence shown here is derived from an EMBL/GenBank/DDBJ whole genome shotgun (WGS) entry which is preliminary data.</text>
</comment>
<dbReference type="RefSeq" id="WP_172186866.1">
    <property type="nucleotide sequence ID" value="NZ_CAWPPK010000201.1"/>
</dbReference>
<accession>A0ABX2CV92</accession>
<name>A0ABX2CV92_9CYAN</name>
<sequence>MFDWIVKTVADASGVTNQLKIAEWARVNRINPFDMGAKNYQRCIHDLGLGGKYYELEYNEDGTLKYQ</sequence>
<proteinExistence type="predicted"/>
<organism evidence="1 2">
    <name type="scientific">Microcoleus asticus IPMA8</name>
    <dbReference type="NCBI Taxonomy" id="2563858"/>
    <lineage>
        <taxon>Bacteria</taxon>
        <taxon>Bacillati</taxon>
        <taxon>Cyanobacteriota</taxon>
        <taxon>Cyanophyceae</taxon>
        <taxon>Oscillatoriophycideae</taxon>
        <taxon>Oscillatoriales</taxon>
        <taxon>Microcoleaceae</taxon>
        <taxon>Microcoleus</taxon>
        <taxon>Microcoleus asticus</taxon>
    </lineage>
</organism>
<protein>
    <submittedName>
        <fullName evidence="1">Uncharacterized protein</fullName>
    </submittedName>
</protein>
<evidence type="ECO:0000313" key="1">
    <source>
        <dbReference type="EMBL" id="NQE34249.1"/>
    </source>
</evidence>